<gene>
    <name evidence="3" type="ORF">BC961_2711</name>
</gene>
<dbReference type="PANTHER" id="PTHR34136:SF1">
    <property type="entry name" value="UDP-N-ACETYL-D-MANNOSAMINURONIC ACID TRANSFERASE"/>
    <property type="match status" value="1"/>
</dbReference>
<name>A0A3L9ZLR0_9FLAO</name>
<accession>A0A3L9ZLR0</accession>
<dbReference type="Proteomes" id="UP000280368">
    <property type="component" value="Unassembled WGS sequence"/>
</dbReference>
<dbReference type="RefSeq" id="WP_121926279.1">
    <property type="nucleotide sequence ID" value="NZ_CBCSGA010000013.1"/>
</dbReference>
<dbReference type="GO" id="GO:0016758">
    <property type="term" value="F:hexosyltransferase activity"/>
    <property type="evidence" value="ECO:0007669"/>
    <property type="project" value="TreeGrafter"/>
</dbReference>
<dbReference type="PANTHER" id="PTHR34136">
    <property type="match status" value="1"/>
</dbReference>
<reference evidence="3 4" key="1">
    <citation type="submission" date="2018-10" db="EMBL/GenBank/DDBJ databases">
        <title>Genomic Encyclopedia of Archaeal and Bacterial Type Strains, Phase II (KMG-II): from individual species to whole genera.</title>
        <authorList>
            <person name="Goeker M."/>
        </authorList>
    </citation>
    <scope>NUCLEOTIDE SEQUENCE [LARGE SCALE GENOMIC DNA]</scope>
    <source>
        <strain evidence="3 4">DSM 19727</strain>
    </source>
</reference>
<proteinExistence type="predicted"/>
<evidence type="ECO:0000313" key="4">
    <source>
        <dbReference type="Proteomes" id="UP000280368"/>
    </source>
</evidence>
<evidence type="ECO:0000256" key="2">
    <source>
        <dbReference type="ARBA" id="ARBA00022679"/>
    </source>
</evidence>
<dbReference type="InterPro" id="IPR004629">
    <property type="entry name" value="WecG_TagA_CpsF"/>
</dbReference>
<sequence length="232" mass="27195">MNYKKLNDITTYAPTFRKELIDFAFQEKKMLIAINAEKILNAKKELKTIINQNIGYPDGIGAVWALKKMKMKNVVKIPGCELWLDIIHQYHKEKTFYLVGSSQEIIEKVVTKLNIVYPNITISNYRNGFVKSEIEKKKLINDIKTKKPDVVFVAMGTPQQELLMHEMQKEHQAVYQGLGGSFDVFVGAVQRAPKWWVKNNLEWAYRLVKQPKRICRQIHLVEFFYKLQINKF</sequence>
<comment type="caution">
    <text evidence="3">The sequence shown here is derived from an EMBL/GenBank/DDBJ whole genome shotgun (WGS) entry which is preliminary data.</text>
</comment>
<dbReference type="CDD" id="cd06533">
    <property type="entry name" value="Glyco_transf_WecG_TagA"/>
    <property type="match status" value="1"/>
</dbReference>
<evidence type="ECO:0000256" key="1">
    <source>
        <dbReference type="ARBA" id="ARBA00022676"/>
    </source>
</evidence>
<protein>
    <submittedName>
        <fullName evidence="3">UDP-N-acetyl-D-mannosaminouronate:lipid I N-acetyl-D-mannosaminouronosyltransferase</fullName>
    </submittedName>
</protein>
<dbReference type="EMBL" id="REFH01000011">
    <property type="protein sequence ID" value="RMA73107.1"/>
    <property type="molecule type" value="Genomic_DNA"/>
</dbReference>
<keyword evidence="4" id="KW-1185">Reference proteome</keyword>
<dbReference type="NCBIfam" id="TIGR00696">
    <property type="entry name" value="wecG_tagA_cpsF"/>
    <property type="match status" value="1"/>
</dbReference>
<dbReference type="AlphaFoldDB" id="A0A3L9ZLR0"/>
<dbReference type="Pfam" id="PF03808">
    <property type="entry name" value="Glyco_tran_WecG"/>
    <property type="match status" value="1"/>
</dbReference>
<organism evidence="3 4">
    <name type="scientific">Flavobacterium weaverense</name>
    <dbReference type="NCBI Taxonomy" id="271156"/>
    <lineage>
        <taxon>Bacteria</taxon>
        <taxon>Pseudomonadati</taxon>
        <taxon>Bacteroidota</taxon>
        <taxon>Flavobacteriia</taxon>
        <taxon>Flavobacteriales</taxon>
        <taxon>Flavobacteriaceae</taxon>
        <taxon>Flavobacterium</taxon>
    </lineage>
</organism>
<keyword evidence="2 3" id="KW-0808">Transferase</keyword>
<dbReference type="OrthoDB" id="9771846at2"/>
<evidence type="ECO:0000313" key="3">
    <source>
        <dbReference type="EMBL" id="RMA73107.1"/>
    </source>
</evidence>
<keyword evidence="1" id="KW-0328">Glycosyltransferase</keyword>